<evidence type="ECO:0000256" key="5">
    <source>
        <dbReference type="SAM" id="MobiDB-lite"/>
    </source>
</evidence>
<dbReference type="CDD" id="cd00067">
    <property type="entry name" value="GAL4"/>
    <property type="match status" value="1"/>
</dbReference>
<dbReference type="EMBL" id="ML119059">
    <property type="protein sequence ID" value="ROT36242.1"/>
    <property type="molecule type" value="Genomic_DNA"/>
</dbReference>
<sequence>MRSDQQDRPSGKRSRNSQQVAQACPACRQSKAKCDGARPRCSNCVTKDKPCGYIGEVGQSRQAAMMVRLDSLESLFQSLQTRPQAEVDQILQLIRSSEDLTSITKSLTSGTDQDMSSPAFSTCMGPVQESLHTPPAPMSPPNSTSDHVHTPGSTPSNTSMHNSSHLAGLGRRLSIVKSTAALVQMSLPDAFVTTMVVNAFFNSACQLFHVFTQDQVLRFRNEVYSDKDCASREKKIAVACLAATAAAGAQYLHTSLDEGVLSSFYDLSRHHLELVIQDRPLDAIKVCNLLAMYNILEKAPVALVYVEMGLSMSMRYHLYAKNPVDPAISREEWIGYRRAWRALMFLSSWLSFTLGFVNANDALFQRVPLSEMEIEDESEIANVVQSEMTKISLLQADIFRVHLAAKELDVFTIETIMKLLQDWYSNLPPEMYLINVEQQGLAEPIRVAICHAHLLHLGAIMLLYGKMAAQFVRMHGLTDKQNIMWSPLEKAMAVYAGEGMTAARTSVRILRLLYESNRIYKRCWLIICQAYTSCVAIMQSVAQQQLHHFPQNVWREDMKLAETCLSIIEFCGTVDIVASTFHEMLAPLYEEMASRFRGDRYTRLPPVMPTIGGTYTYLLTIPQDADHDRHVTSVTLFAMLCRPFGDDLDRTECERQRQNGVKVEARRSFLENVPPWLTKQFGGWFSENKMPLGWDSDRLVASDFPRDGRERAAEYGSLEADPRFRVLITKRMRSDEKIE</sequence>
<comment type="subcellular location">
    <subcellularLocation>
        <location evidence="1">Nucleus</location>
    </subcellularLocation>
</comment>
<dbReference type="STRING" id="1314773.A0A3N2PP03"/>
<dbReference type="CDD" id="cd12148">
    <property type="entry name" value="fungal_TF_MHR"/>
    <property type="match status" value="1"/>
</dbReference>
<dbReference type="Proteomes" id="UP000272025">
    <property type="component" value="Unassembled WGS sequence"/>
</dbReference>
<reference evidence="7 8" key="1">
    <citation type="journal article" date="2018" name="Mol. Ecol.">
        <title>The obligate alkalophilic soda-lake fungus Sodiomyces alkalinus has shifted to a protein diet.</title>
        <authorList>
            <person name="Grum-Grzhimaylo A.A."/>
            <person name="Falkoski D.L."/>
            <person name="van den Heuvel J."/>
            <person name="Valero-Jimenez C.A."/>
            <person name="Min B."/>
            <person name="Choi I.G."/>
            <person name="Lipzen A."/>
            <person name="Daum C.G."/>
            <person name="Aanen D.K."/>
            <person name="Tsang A."/>
            <person name="Henrissat B."/>
            <person name="Bilanenko E.N."/>
            <person name="de Vries R.P."/>
            <person name="van Kan J.A.L."/>
            <person name="Grigoriev I.V."/>
            <person name="Debets A.J.M."/>
        </authorList>
    </citation>
    <scope>NUCLEOTIDE SEQUENCE [LARGE SCALE GENOMIC DNA]</scope>
    <source>
        <strain evidence="7 8">F11</strain>
    </source>
</reference>
<dbReference type="InterPro" id="IPR036864">
    <property type="entry name" value="Zn2-C6_fun-type_DNA-bd_sf"/>
</dbReference>
<dbReference type="PANTHER" id="PTHR46910:SF3">
    <property type="entry name" value="HALOTOLERANCE PROTEIN 9-RELATED"/>
    <property type="match status" value="1"/>
</dbReference>
<evidence type="ECO:0000313" key="8">
    <source>
        <dbReference type="Proteomes" id="UP000272025"/>
    </source>
</evidence>
<dbReference type="SMART" id="SM00066">
    <property type="entry name" value="GAL4"/>
    <property type="match status" value="1"/>
</dbReference>
<dbReference type="RefSeq" id="XP_028464048.1">
    <property type="nucleotide sequence ID" value="XM_028608311.1"/>
</dbReference>
<dbReference type="PANTHER" id="PTHR46910">
    <property type="entry name" value="TRANSCRIPTION FACTOR PDR1"/>
    <property type="match status" value="1"/>
</dbReference>
<dbReference type="SUPFAM" id="SSF57701">
    <property type="entry name" value="Zn2/Cys6 DNA-binding domain"/>
    <property type="match status" value="1"/>
</dbReference>
<evidence type="ECO:0000313" key="7">
    <source>
        <dbReference type="EMBL" id="ROT36242.1"/>
    </source>
</evidence>
<name>A0A3N2PP03_SODAK</name>
<dbReference type="InterPro" id="IPR050987">
    <property type="entry name" value="AtrR-like"/>
</dbReference>
<feature type="region of interest" description="Disordered" evidence="5">
    <location>
        <begin position="1"/>
        <end position="22"/>
    </location>
</feature>
<dbReference type="Pfam" id="PF00172">
    <property type="entry name" value="Zn_clus"/>
    <property type="match status" value="1"/>
</dbReference>
<evidence type="ECO:0000256" key="2">
    <source>
        <dbReference type="ARBA" id="ARBA00022723"/>
    </source>
</evidence>
<organism evidence="7 8">
    <name type="scientific">Sodiomyces alkalinus (strain CBS 110278 / VKM F-3762 / F11)</name>
    <name type="common">Alkaliphilic filamentous fungus</name>
    <dbReference type="NCBI Taxonomy" id="1314773"/>
    <lineage>
        <taxon>Eukaryota</taxon>
        <taxon>Fungi</taxon>
        <taxon>Dikarya</taxon>
        <taxon>Ascomycota</taxon>
        <taxon>Pezizomycotina</taxon>
        <taxon>Sordariomycetes</taxon>
        <taxon>Hypocreomycetidae</taxon>
        <taxon>Glomerellales</taxon>
        <taxon>Plectosphaerellaceae</taxon>
        <taxon>Sodiomyces</taxon>
    </lineage>
</organism>
<feature type="compositionally biased region" description="Basic and acidic residues" evidence="5">
    <location>
        <begin position="1"/>
        <end position="10"/>
    </location>
</feature>
<dbReference type="GO" id="GO:0003677">
    <property type="term" value="F:DNA binding"/>
    <property type="evidence" value="ECO:0007669"/>
    <property type="project" value="UniProtKB-KW"/>
</dbReference>
<keyword evidence="2" id="KW-0479">Metal-binding</keyword>
<evidence type="ECO:0000259" key="6">
    <source>
        <dbReference type="PROSITE" id="PS50048"/>
    </source>
</evidence>
<dbReference type="Gene3D" id="4.10.240.10">
    <property type="entry name" value="Zn(2)-C6 fungal-type DNA-binding domain"/>
    <property type="match status" value="1"/>
</dbReference>
<dbReference type="OrthoDB" id="4848883at2759"/>
<dbReference type="GO" id="GO:0000981">
    <property type="term" value="F:DNA-binding transcription factor activity, RNA polymerase II-specific"/>
    <property type="evidence" value="ECO:0007669"/>
    <property type="project" value="InterPro"/>
</dbReference>
<dbReference type="PROSITE" id="PS50048">
    <property type="entry name" value="ZN2_CY6_FUNGAL_2"/>
    <property type="match status" value="1"/>
</dbReference>
<gene>
    <name evidence="7" type="ORF">SODALDRAFT_281851</name>
</gene>
<protein>
    <recommendedName>
        <fullName evidence="6">Zn(2)-C6 fungal-type domain-containing protein</fullName>
    </recommendedName>
</protein>
<keyword evidence="3" id="KW-0238">DNA-binding</keyword>
<proteinExistence type="predicted"/>
<accession>A0A3N2PP03</accession>
<keyword evidence="4" id="KW-0539">Nucleus</keyword>
<feature type="compositionally biased region" description="Polar residues" evidence="5">
    <location>
        <begin position="141"/>
        <end position="164"/>
    </location>
</feature>
<feature type="domain" description="Zn(2)-C6 fungal-type" evidence="6">
    <location>
        <begin position="23"/>
        <end position="53"/>
    </location>
</feature>
<evidence type="ECO:0000256" key="3">
    <source>
        <dbReference type="ARBA" id="ARBA00023125"/>
    </source>
</evidence>
<dbReference type="GeneID" id="39576789"/>
<feature type="region of interest" description="Disordered" evidence="5">
    <location>
        <begin position="126"/>
        <end position="164"/>
    </location>
</feature>
<evidence type="ECO:0000256" key="4">
    <source>
        <dbReference type="ARBA" id="ARBA00023242"/>
    </source>
</evidence>
<dbReference type="PROSITE" id="PS00463">
    <property type="entry name" value="ZN2_CY6_FUNGAL_1"/>
    <property type="match status" value="1"/>
</dbReference>
<dbReference type="GO" id="GO:0008270">
    <property type="term" value="F:zinc ion binding"/>
    <property type="evidence" value="ECO:0007669"/>
    <property type="project" value="InterPro"/>
</dbReference>
<dbReference type="GO" id="GO:0005634">
    <property type="term" value="C:nucleus"/>
    <property type="evidence" value="ECO:0007669"/>
    <property type="project" value="UniProtKB-SubCell"/>
</dbReference>
<keyword evidence="8" id="KW-1185">Reference proteome</keyword>
<evidence type="ECO:0000256" key="1">
    <source>
        <dbReference type="ARBA" id="ARBA00004123"/>
    </source>
</evidence>
<dbReference type="AlphaFoldDB" id="A0A3N2PP03"/>
<dbReference type="InterPro" id="IPR001138">
    <property type="entry name" value="Zn2Cys6_DnaBD"/>
</dbReference>